<sequence length="26" mass="3064">MYSLYLSVGFDKKKSTGRRWHSLVGF</sequence>
<accession>A0AAD5C155</accession>
<evidence type="ECO:0000313" key="2">
    <source>
        <dbReference type="Proteomes" id="UP001206925"/>
    </source>
</evidence>
<gene>
    <name evidence="1" type="ORF">M8C21_029057</name>
</gene>
<comment type="caution">
    <text evidence="1">The sequence shown here is derived from an EMBL/GenBank/DDBJ whole genome shotgun (WGS) entry which is preliminary data.</text>
</comment>
<dbReference type="AlphaFoldDB" id="A0AAD5C155"/>
<keyword evidence="2" id="KW-1185">Reference proteome</keyword>
<name>A0AAD5C155_AMBAR</name>
<dbReference type="Proteomes" id="UP001206925">
    <property type="component" value="Unassembled WGS sequence"/>
</dbReference>
<proteinExistence type="predicted"/>
<evidence type="ECO:0000313" key="1">
    <source>
        <dbReference type="EMBL" id="KAI7733441.1"/>
    </source>
</evidence>
<protein>
    <submittedName>
        <fullName evidence="1">Uncharacterized protein</fullName>
    </submittedName>
</protein>
<reference evidence="1" key="1">
    <citation type="submission" date="2022-06" db="EMBL/GenBank/DDBJ databases">
        <title>Uncovering the hologenomic basis of an extraordinary plant invasion.</title>
        <authorList>
            <person name="Bieker V.C."/>
            <person name="Martin M.D."/>
            <person name="Gilbert T."/>
            <person name="Hodgins K."/>
            <person name="Battlay P."/>
            <person name="Petersen B."/>
            <person name="Wilson J."/>
        </authorList>
    </citation>
    <scope>NUCLEOTIDE SEQUENCE</scope>
    <source>
        <strain evidence="1">AA19_3_7</strain>
        <tissue evidence="1">Leaf</tissue>
    </source>
</reference>
<dbReference type="EMBL" id="JAMZMK010009991">
    <property type="protein sequence ID" value="KAI7733441.1"/>
    <property type="molecule type" value="Genomic_DNA"/>
</dbReference>
<organism evidence="1 2">
    <name type="scientific">Ambrosia artemisiifolia</name>
    <name type="common">Common ragweed</name>
    <dbReference type="NCBI Taxonomy" id="4212"/>
    <lineage>
        <taxon>Eukaryota</taxon>
        <taxon>Viridiplantae</taxon>
        <taxon>Streptophyta</taxon>
        <taxon>Embryophyta</taxon>
        <taxon>Tracheophyta</taxon>
        <taxon>Spermatophyta</taxon>
        <taxon>Magnoliopsida</taxon>
        <taxon>eudicotyledons</taxon>
        <taxon>Gunneridae</taxon>
        <taxon>Pentapetalae</taxon>
        <taxon>asterids</taxon>
        <taxon>campanulids</taxon>
        <taxon>Asterales</taxon>
        <taxon>Asteraceae</taxon>
        <taxon>Asteroideae</taxon>
        <taxon>Heliantheae alliance</taxon>
        <taxon>Heliantheae</taxon>
        <taxon>Ambrosia</taxon>
    </lineage>
</organism>